<reference evidence="2 3" key="1">
    <citation type="submission" date="2019-05" db="EMBL/GenBank/DDBJ databases">
        <title>Nakamurella sp. N5BH11, whole genome shotgun sequence.</title>
        <authorList>
            <person name="Tuo L."/>
        </authorList>
    </citation>
    <scope>NUCLEOTIDE SEQUENCE [LARGE SCALE GENOMIC DNA]</scope>
    <source>
        <strain evidence="2 3">N5BH11</strain>
    </source>
</reference>
<dbReference type="Proteomes" id="UP000306985">
    <property type="component" value="Unassembled WGS sequence"/>
</dbReference>
<dbReference type="EMBL" id="SZZH01000003">
    <property type="protein sequence ID" value="TKV58716.1"/>
    <property type="molecule type" value="Genomic_DNA"/>
</dbReference>
<protein>
    <submittedName>
        <fullName evidence="2">Uncharacterized protein</fullName>
    </submittedName>
</protein>
<accession>A0A4U6QFC3</accession>
<feature type="region of interest" description="Disordered" evidence="1">
    <location>
        <begin position="1"/>
        <end position="20"/>
    </location>
</feature>
<organism evidence="2 3">
    <name type="scientific">Nakamurella flava</name>
    <dbReference type="NCBI Taxonomy" id="2576308"/>
    <lineage>
        <taxon>Bacteria</taxon>
        <taxon>Bacillati</taxon>
        <taxon>Actinomycetota</taxon>
        <taxon>Actinomycetes</taxon>
        <taxon>Nakamurellales</taxon>
        <taxon>Nakamurellaceae</taxon>
        <taxon>Nakamurella</taxon>
    </lineage>
</organism>
<dbReference type="RefSeq" id="WP_137450375.1">
    <property type="nucleotide sequence ID" value="NZ_SZZH01000003.1"/>
</dbReference>
<comment type="caution">
    <text evidence="2">The sequence shown here is derived from an EMBL/GenBank/DDBJ whole genome shotgun (WGS) entry which is preliminary data.</text>
</comment>
<gene>
    <name evidence="2" type="ORF">FDO65_14445</name>
</gene>
<evidence type="ECO:0000313" key="2">
    <source>
        <dbReference type="EMBL" id="TKV58716.1"/>
    </source>
</evidence>
<evidence type="ECO:0000256" key="1">
    <source>
        <dbReference type="SAM" id="MobiDB-lite"/>
    </source>
</evidence>
<evidence type="ECO:0000313" key="3">
    <source>
        <dbReference type="Proteomes" id="UP000306985"/>
    </source>
</evidence>
<name>A0A4U6QFC3_9ACTN</name>
<feature type="compositionally biased region" description="Polar residues" evidence="1">
    <location>
        <begin position="8"/>
        <end position="19"/>
    </location>
</feature>
<sequence>MSELNAAPVSTTARPTTSGPFRRVARLLTAGALTAGLLIVPIAGEAAAKPAPQGKITCGFCVK</sequence>
<dbReference type="AlphaFoldDB" id="A0A4U6QFC3"/>
<keyword evidence="3" id="KW-1185">Reference proteome</keyword>
<proteinExistence type="predicted"/>